<organism evidence="1 2">
    <name type="scientific">Xanthomonas sacchari</name>
    <dbReference type="NCBI Taxonomy" id="56458"/>
    <lineage>
        <taxon>Bacteria</taxon>
        <taxon>Pseudomonadati</taxon>
        <taxon>Pseudomonadota</taxon>
        <taxon>Gammaproteobacteria</taxon>
        <taxon>Lysobacterales</taxon>
        <taxon>Lysobacteraceae</taxon>
        <taxon>Xanthomonas</taxon>
    </lineage>
</organism>
<evidence type="ECO:0000313" key="2">
    <source>
        <dbReference type="Proteomes" id="UP001320843"/>
    </source>
</evidence>
<name>A0ABT3DV16_9XANT</name>
<dbReference type="Proteomes" id="UP001320843">
    <property type="component" value="Unassembled WGS sequence"/>
</dbReference>
<protein>
    <submittedName>
        <fullName evidence="1">Uncharacterized protein</fullName>
    </submittedName>
</protein>
<keyword evidence="2" id="KW-1185">Reference proteome</keyword>
<dbReference type="EMBL" id="JANFWR010000010">
    <property type="protein sequence ID" value="MCW0399354.1"/>
    <property type="molecule type" value="Genomic_DNA"/>
</dbReference>
<sequence>MDEAVETLDAIYQDVLTAIERQARDAITLNHDLTVLFTNGHGPAGPQVLDWSAERAMAPFDAFRQLAERLMDELRPILDPAGRLLAVPYHDLIEWPDLPSHGTPNERLLATIAYARQRRLTVFLAEVKARFQPEKIPENAAQLAAADIMAGFCVEQPDVVLLPVSLHSGAACLTLRLAKSSLSMYISKANLNVILRVNAAIATIARLNGKHKQATILNEGSNAMLLRLSGRQFQFTDHDRHQFADELIVIMRPDHLQYHMPQTLYDLIAGAIRTHAPSVIILQR</sequence>
<accession>A0ABT3DV16</accession>
<comment type="caution">
    <text evidence="1">The sequence shown here is derived from an EMBL/GenBank/DDBJ whole genome shotgun (WGS) entry which is preliminary data.</text>
</comment>
<gene>
    <name evidence="1" type="ORF">NB700_001910</name>
</gene>
<proteinExistence type="predicted"/>
<reference evidence="1 2" key="1">
    <citation type="submission" date="2022-06" db="EMBL/GenBank/DDBJ databases">
        <title>Dynamics of rice microbiomes reveals core vertical transmitted seed endophytes.</title>
        <authorList>
            <person name="Liao K."/>
            <person name="Zhang X."/>
        </authorList>
    </citation>
    <scope>NUCLEOTIDE SEQUENCE [LARGE SCALE GENOMIC DNA]</scope>
    <source>
        <strain evidence="1 2">YT10-10-1</strain>
    </source>
</reference>
<evidence type="ECO:0000313" key="1">
    <source>
        <dbReference type="EMBL" id="MCW0399354.1"/>
    </source>
</evidence>